<dbReference type="SUPFAM" id="SSF50978">
    <property type="entry name" value="WD40 repeat-like"/>
    <property type="match status" value="1"/>
</dbReference>
<dbReference type="GeneID" id="3255529"/>
<comment type="similarity">
    <text evidence="3">Belongs to the WD repeat ASA1 family.</text>
</comment>
<sequence length="459" mass="49895">MSRPAPAPFHTLRIHSSPLATLHFSTSPPNSILYAGDQDGWISVLDLRVRRVVAFWKGHEGGVLGLGEWEGGLISHGRDNVIHFYEPLKRPYIPIPTSTTPDPKTYKPSIRRSLPTNALNFCRFSLVSIPAHTVINVDKGKGKQKEAMMAVPSLIDSELVDIYHIPSFKRLHASINFSSKPPQVSSNVDLPGASRTGLVMSLHLFYVPSIDLCAGEEERSLGLVIAYEDGRLELLSAPLTSLDTPYDAKMAASTSTSSGANRNPWKLRWSGKGHNEAIMASAVDGRGGRGWSVSADHRLVRYEFDLVWERKCEKDDAKVIKPYATKQIGNSSIAVSADDKVVAVGGWDGKIRLFSAATSKPLGTLSTHRETVHALAFAHLPSSPSQPISLDDIETSTEAETATETTTEYPESTVDLGDDDDSDADEEVDGIPPRERWLASGGKDGKVALWGLMDFSAAG</sequence>
<dbReference type="InParanoid" id="Q5K7B9"/>
<organism evidence="6 7">
    <name type="scientific">Cryptococcus deneoformans (strain JEC21 / ATCC MYA-565)</name>
    <name type="common">Cryptococcus neoformans var. neoformans serotype D</name>
    <dbReference type="NCBI Taxonomy" id="214684"/>
    <lineage>
        <taxon>Eukaryota</taxon>
        <taxon>Fungi</taxon>
        <taxon>Dikarya</taxon>
        <taxon>Basidiomycota</taxon>
        <taxon>Agaricomycotina</taxon>
        <taxon>Tremellomycetes</taxon>
        <taxon>Tremellales</taxon>
        <taxon>Cryptococcaceae</taxon>
        <taxon>Cryptococcus</taxon>
        <taxon>Cryptococcus neoformans species complex</taxon>
    </lineage>
</organism>
<dbReference type="InterPro" id="IPR001680">
    <property type="entry name" value="WD40_rpt"/>
</dbReference>
<dbReference type="PANTHER" id="PTHR19854">
    <property type="entry name" value="TRANSDUCIN BETA-LIKE 3"/>
    <property type="match status" value="1"/>
</dbReference>
<dbReference type="PaxDb" id="214684-Q5K7B9"/>
<dbReference type="OMA" id="YQRQSMQ"/>
<dbReference type="OrthoDB" id="7668193at2759"/>
<evidence type="ECO:0000256" key="5">
    <source>
        <dbReference type="SAM" id="MobiDB-lite"/>
    </source>
</evidence>
<dbReference type="InterPro" id="IPR015943">
    <property type="entry name" value="WD40/YVTN_repeat-like_dom_sf"/>
</dbReference>
<feature type="compositionally biased region" description="Acidic residues" evidence="5">
    <location>
        <begin position="416"/>
        <end position="429"/>
    </location>
</feature>
<dbReference type="VEuPathDB" id="FungiDB:CNN00390"/>
<dbReference type="AlphaFoldDB" id="Q5K7B9"/>
<gene>
    <name evidence="6" type="ordered locus">CNN00390</name>
</gene>
<accession>Q5K7B9</accession>
<dbReference type="Proteomes" id="UP000002149">
    <property type="component" value="Chromosome 14"/>
</dbReference>
<evidence type="ECO:0000313" key="6">
    <source>
        <dbReference type="EMBL" id="AAW47045.1"/>
    </source>
</evidence>
<dbReference type="Gene3D" id="2.130.10.10">
    <property type="entry name" value="YVTN repeat-like/Quinoprotein amine dehydrogenase"/>
    <property type="match status" value="2"/>
</dbReference>
<dbReference type="PANTHER" id="PTHR19854:SF1">
    <property type="entry name" value="GUANINE NUCLEOTIDE-BINDING PROTEIN SUBUNIT BETA-LIKE PROTEIN 1"/>
    <property type="match status" value="1"/>
</dbReference>
<dbReference type="InterPro" id="IPR036322">
    <property type="entry name" value="WD40_repeat_dom_sf"/>
</dbReference>
<name>Q5K7B9_CRYD1</name>
<dbReference type="Pfam" id="PF00400">
    <property type="entry name" value="WD40"/>
    <property type="match status" value="2"/>
</dbReference>
<reference evidence="6 7" key="1">
    <citation type="journal article" date="2005" name="Science">
        <title>The genome of the basidiomycetous yeast and human pathogen Cryptococcus neoformans.</title>
        <authorList>
            <person name="Loftus B.J."/>
            <person name="Fung E."/>
            <person name="Roncaglia P."/>
            <person name="Rowley D."/>
            <person name="Amedeo P."/>
            <person name="Bruno D."/>
            <person name="Vamathevan J."/>
            <person name="Miranda M."/>
            <person name="Anderson I.J."/>
            <person name="Fraser J.A."/>
            <person name="Allen J.E."/>
            <person name="Bosdet I.E."/>
            <person name="Brent M.R."/>
            <person name="Chiu R."/>
            <person name="Doering T.L."/>
            <person name="Donlin M.J."/>
            <person name="D'Souza C.A."/>
            <person name="Fox D.S."/>
            <person name="Grinberg V."/>
            <person name="Fu J."/>
            <person name="Fukushima M."/>
            <person name="Haas B.J."/>
            <person name="Huang J.C."/>
            <person name="Janbon G."/>
            <person name="Jones S.J."/>
            <person name="Koo H.L."/>
            <person name="Krzywinski M.I."/>
            <person name="Kwon-Chung J.K."/>
            <person name="Lengeler K.B."/>
            <person name="Maiti R."/>
            <person name="Marra M.A."/>
            <person name="Marra R.E."/>
            <person name="Mathewson C.A."/>
            <person name="Mitchell T.G."/>
            <person name="Pertea M."/>
            <person name="Riggs F.R."/>
            <person name="Salzberg S.L."/>
            <person name="Schein J.E."/>
            <person name="Shvartsbeyn A."/>
            <person name="Shin H."/>
            <person name="Shumway M."/>
            <person name="Specht C.A."/>
            <person name="Suh B.B."/>
            <person name="Tenney A."/>
            <person name="Utterback T.R."/>
            <person name="Wickes B.L."/>
            <person name="Wortman J.R."/>
            <person name="Wye N.H."/>
            <person name="Kronstad J.W."/>
            <person name="Lodge J.K."/>
            <person name="Heitman J."/>
            <person name="Davis R.W."/>
            <person name="Fraser C.M."/>
            <person name="Hyman R.W."/>
        </authorList>
    </citation>
    <scope>NUCLEOTIDE SEQUENCE [LARGE SCALE GENOMIC DNA]</scope>
    <source>
        <strain evidence="7">JEC21 / ATCC MYA-565</strain>
    </source>
</reference>
<dbReference type="STRING" id="214684.Q5K7B9"/>
<evidence type="ECO:0000256" key="2">
    <source>
        <dbReference type="ARBA" id="ARBA00022737"/>
    </source>
</evidence>
<feature type="region of interest" description="Disordered" evidence="5">
    <location>
        <begin position="401"/>
        <end position="438"/>
    </location>
</feature>
<dbReference type="FunCoup" id="Q5K7B9">
    <property type="interactions" value="157"/>
</dbReference>
<feature type="compositionally biased region" description="Low complexity" evidence="5">
    <location>
        <begin position="401"/>
        <end position="415"/>
    </location>
</feature>
<keyword evidence="1" id="KW-0853">WD repeat</keyword>
<dbReference type="EMBL" id="AE017356">
    <property type="protein sequence ID" value="AAW47045.1"/>
    <property type="molecule type" value="Genomic_DNA"/>
</dbReference>
<dbReference type="KEGG" id="cne:CNN00390"/>
<dbReference type="eggNOG" id="KOG0322">
    <property type="taxonomic scope" value="Eukaryota"/>
</dbReference>
<dbReference type="HOGENOM" id="CLU_041940_0_2_1"/>
<evidence type="ECO:0000256" key="3">
    <source>
        <dbReference type="ARBA" id="ARBA00037931"/>
    </source>
</evidence>
<evidence type="ECO:0000256" key="4">
    <source>
        <dbReference type="ARBA" id="ARBA00040563"/>
    </source>
</evidence>
<protein>
    <recommendedName>
        <fullName evidence="4">ASTRA-associated protein 1</fullName>
    </recommendedName>
</protein>
<evidence type="ECO:0000256" key="1">
    <source>
        <dbReference type="ARBA" id="ARBA00022574"/>
    </source>
</evidence>
<keyword evidence="7" id="KW-1185">Reference proteome</keyword>
<dbReference type="SMART" id="SM00320">
    <property type="entry name" value="WD40"/>
    <property type="match status" value="4"/>
</dbReference>
<keyword evidence="2" id="KW-0677">Repeat</keyword>
<evidence type="ECO:0000313" key="7">
    <source>
        <dbReference type="Proteomes" id="UP000002149"/>
    </source>
</evidence>
<proteinExistence type="inferred from homology"/>
<dbReference type="RefSeq" id="XP_568562.1">
    <property type="nucleotide sequence ID" value="XM_568562.2"/>
</dbReference>